<evidence type="ECO:0000313" key="8">
    <source>
        <dbReference type="EMBL" id="KAF4711410.1"/>
    </source>
</evidence>
<evidence type="ECO:0000256" key="6">
    <source>
        <dbReference type="ARBA" id="ARBA00023157"/>
    </source>
</evidence>
<evidence type="ECO:0000256" key="7">
    <source>
        <dbReference type="ARBA" id="ARBA00023180"/>
    </source>
</evidence>
<evidence type="ECO:0008006" key="10">
    <source>
        <dbReference type="Google" id="ProtNLM"/>
    </source>
</evidence>
<accession>A0A7J6QVS1</accession>
<keyword evidence="9" id="KW-1185">Reference proteome</keyword>
<evidence type="ECO:0000256" key="4">
    <source>
        <dbReference type="ARBA" id="ARBA00022759"/>
    </source>
</evidence>
<keyword evidence="2" id="KW-0540">Nuclease</keyword>
<reference evidence="8 9" key="1">
    <citation type="submission" date="2020-04" db="EMBL/GenBank/DDBJ databases">
        <title>Perkinsus olseni comparative genomics.</title>
        <authorList>
            <person name="Bogema D.R."/>
        </authorList>
    </citation>
    <scope>NUCLEOTIDE SEQUENCE [LARGE SCALE GENOMIC DNA]</scope>
    <source>
        <strain evidence="8 9">ATCC PRA-207</strain>
    </source>
</reference>
<comment type="caution">
    <text evidence="8">The sequence shown here is derived from an EMBL/GenBank/DDBJ whole genome shotgun (WGS) entry which is preliminary data.</text>
</comment>
<dbReference type="EMBL" id="JABANO010030721">
    <property type="protein sequence ID" value="KAF4711410.1"/>
    <property type="molecule type" value="Genomic_DNA"/>
</dbReference>
<evidence type="ECO:0000313" key="9">
    <source>
        <dbReference type="Proteomes" id="UP000553632"/>
    </source>
</evidence>
<feature type="non-terminal residue" evidence="8">
    <location>
        <position position="106"/>
    </location>
</feature>
<gene>
    <name evidence="8" type="ORF">FOZ63_023049</name>
</gene>
<keyword evidence="5" id="KW-0378">Hydrolase</keyword>
<dbReference type="AlphaFoldDB" id="A0A7J6QVS1"/>
<evidence type="ECO:0000256" key="5">
    <source>
        <dbReference type="ARBA" id="ARBA00022801"/>
    </source>
</evidence>
<name>A0A7J6QVS1_PEROL</name>
<dbReference type="SUPFAM" id="SSF48537">
    <property type="entry name" value="Phospholipase C/P1 nuclease"/>
    <property type="match status" value="1"/>
</dbReference>
<dbReference type="InterPro" id="IPR003154">
    <property type="entry name" value="S1/P1nuclease"/>
</dbReference>
<keyword evidence="6" id="KW-1015">Disulfide bond</keyword>
<keyword evidence="7" id="KW-0325">Glycoprotein</keyword>
<comment type="similarity">
    <text evidence="1">Belongs to the nuclease type I family.</text>
</comment>
<dbReference type="Gene3D" id="1.10.575.10">
    <property type="entry name" value="P1 Nuclease"/>
    <property type="match status" value="1"/>
</dbReference>
<evidence type="ECO:0000256" key="2">
    <source>
        <dbReference type="ARBA" id="ARBA00022722"/>
    </source>
</evidence>
<evidence type="ECO:0000256" key="1">
    <source>
        <dbReference type="ARBA" id="ARBA00009547"/>
    </source>
</evidence>
<dbReference type="Pfam" id="PF02265">
    <property type="entry name" value="S1-P1_nuclease"/>
    <property type="match status" value="1"/>
</dbReference>
<organism evidence="8 9">
    <name type="scientific">Perkinsus olseni</name>
    <name type="common">Perkinsus atlanticus</name>
    <dbReference type="NCBI Taxonomy" id="32597"/>
    <lineage>
        <taxon>Eukaryota</taxon>
        <taxon>Sar</taxon>
        <taxon>Alveolata</taxon>
        <taxon>Perkinsozoa</taxon>
        <taxon>Perkinsea</taxon>
        <taxon>Perkinsida</taxon>
        <taxon>Perkinsidae</taxon>
        <taxon>Perkinsus</taxon>
    </lineage>
</organism>
<keyword evidence="3" id="KW-0479">Metal-binding</keyword>
<protein>
    <recommendedName>
        <fullName evidence="10">S1/P1 Nuclease</fullName>
    </recommendedName>
</protein>
<dbReference type="GO" id="GO:0003676">
    <property type="term" value="F:nucleic acid binding"/>
    <property type="evidence" value="ECO:0007669"/>
    <property type="project" value="InterPro"/>
</dbReference>
<sequence>IADDKTEQVQLSWLMGLIQDMHQPLHLGFGADDHGRRIAVEYHGHTYNLYDFWEKEVSPSVNLDPELIRQRYLSELSAMKHDGASRNMKLVQELHQRGTDQDWLCG</sequence>
<proteinExistence type="inferred from homology"/>
<dbReference type="GO" id="GO:0016788">
    <property type="term" value="F:hydrolase activity, acting on ester bonds"/>
    <property type="evidence" value="ECO:0007669"/>
    <property type="project" value="InterPro"/>
</dbReference>
<dbReference type="InterPro" id="IPR008947">
    <property type="entry name" value="PLipase_C/P1_nuclease_dom_sf"/>
</dbReference>
<keyword evidence="4" id="KW-0255">Endonuclease</keyword>
<dbReference type="GO" id="GO:0004519">
    <property type="term" value="F:endonuclease activity"/>
    <property type="evidence" value="ECO:0007669"/>
    <property type="project" value="UniProtKB-KW"/>
</dbReference>
<dbReference type="GO" id="GO:0046872">
    <property type="term" value="F:metal ion binding"/>
    <property type="evidence" value="ECO:0007669"/>
    <property type="project" value="UniProtKB-KW"/>
</dbReference>
<evidence type="ECO:0000256" key="3">
    <source>
        <dbReference type="ARBA" id="ARBA00022723"/>
    </source>
</evidence>
<dbReference type="Proteomes" id="UP000553632">
    <property type="component" value="Unassembled WGS sequence"/>
</dbReference>
<dbReference type="GO" id="GO:0006308">
    <property type="term" value="P:DNA catabolic process"/>
    <property type="evidence" value="ECO:0007669"/>
    <property type="project" value="InterPro"/>
</dbReference>